<dbReference type="InterPro" id="IPR036322">
    <property type="entry name" value="WD40_repeat_dom_sf"/>
</dbReference>
<dbReference type="InterPro" id="IPR015943">
    <property type="entry name" value="WD40/YVTN_repeat-like_dom_sf"/>
</dbReference>
<dbReference type="InterPro" id="IPR049945">
    <property type="entry name" value="AAA_22"/>
</dbReference>
<evidence type="ECO:0000313" key="5">
    <source>
        <dbReference type="Proteomes" id="UP000215027"/>
    </source>
</evidence>
<dbReference type="InterPro" id="IPR027417">
    <property type="entry name" value="P-loop_NTPase"/>
</dbReference>
<dbReference type="SUPFAM" id="SSF50978">
    <property type="entry name" value="WD40 repeat-like"/>
    <property type="match status" value="1"/>
</dbReference>
<organism evidence="4 5">
    <name type="scientific">Candidatus Promineifilum breve</name>
    <dbReference type="NCBI Taxonomy" id="1806508"/>
    <lineage>
        <taxon>Bacteria</taxon>
        <taxon>Bacillati</taxon>
        <taxon>Chloroflexota</taxon>
        <taxon>Ardenticatenia</taxon>
        <taxon>Candidatus Promineifilales</taxon>
        <taxon>Candidatus Promineifilaceae</taxon>
        <taxon>Candidatus Promineifilum</taxon>
    </lineage>
</organism>
<feature type="domain" description="Pyrrolo-quinoline quinone repeat" evidence="2">
    <location>
        <begin position="512"/>
        <end position="603"/>
    </location>
</feature>
<name>A0A160T7B5_9CHLR</name>
<reference evidence="4" key="1">
    <citation type="submission" date="2016-01" db="EMBL/GenBank/DDBJ databases">
        <authorList>
            <person name="Mcilroy J.S."/>
            <person name="Karst M S."/>
            <person name="Albertsen M."/>
        </authorList>
    </citation>
    <scope>NUCLEOTIDE SEQUENCE</scope>
    <source>
        <strain evidence="4">Cfx-K</strain>
    </source>
</reference>
<dbReference type="SUPFAM" id="SSF69318">
    <property type="entry name" value="Integrin alpha N-terminal domain"/>
    <property type="match status" value="2"/>
</dbReference>
<dbReference type="KEGG" id="pbf:CFX0092_A3641"/>
<evidence type="ECO:0000259" key="3">
    <source>
        <dbReference type="Pfam" id="PF13401"/>
    </source>
</evidence>
<proteinExistence type="predicted"/>
<evidence type="ECO:0000313" key="4">
    <source>
        <dbReference type="EMBL" id="CUS05519.2"/>
    </source>
</evidence>
<evidence type="ECO:0000259" key="2">
    <source>
        <dbReference type="Pfam" id="PF13360"/>
    </source>
</evidence>
<feature type="domain" description="Pyrrolo-quinoline quinone repeat" evidence="2">
    <location>
        <begin position="168"/>
        <end position="321"/>
    </location>
</feature>
<dbReference type="Gene3D" id="2.130.10.10">
    <property type="entry name" value="YVTN repeat-like/Quinoprotein amine dehydrogenase"/>
    <property type="match status" value="2"/>
</dbReference>
<feature type="signal peptide" evidence="1">
    <location>
        <begin position="1"/>
        <end position="32"/>
    </location>
</feature>
<dbReference type="RefSeq" id="WP_095044727.1">
    <property type="nucleotide sequence ID" value="NZ_LN890655.1"/>
</dbReference>
<dbReference type="OrthoDB" id="135105at2"/>
<protein>
    <submittedName>
        <fullName evidence="4">Uncharacterized protein</fullName>
    </submittedName>
</protein>
<evidence type="ECO:0000256" key="1">
    <source>
        <dbReference type="SAM" id="SignalP"/>
    </source>
</evidence>
<dbReference type="SMART" id="SM00564">
    <property type="entry name" value="PQQ"/>
    <property type="match status" value="5"/>
</dbReference>
<feature type="chain" id="PRO_5008240623" evidence="1">
    <location>
        <begin position="33"/>
        <end position="1641"/>
    </location>
</feature>
<dbReference type="EMBL" id="LN890655">
    <property type="protein sequence ID" value="CUS05519.2"/>
    <property type="molecule type" value="Genomic_DNA"/>
</dbReference>
<dbReference type="InterPro" id="IPR002372">
    <property type="entry name" value="PQQ_rpt_dom"/>
</dbReference>
<feature type="domain" description="ORC1/DEAH AAA+ ATPase" evidence="3">
    <location>
        <begin position="1293"/>
        <end position="1445"/>
    </location>
</feature>
<dbReference type="InterPro" id="IPR028994">
    <property type="entry name" value="Integrin_alpha_N"/>
</dbReference>
<keyword evidence="5" id="KW-1185">Reference proteome</keyword>
<dbReference type="SUPFAM" id="SSF52540">
    <property type="entry name" value="P-loop containing nucleoside triphosphate hydrolases"/>
    <property type="match status" value="1"/>
</dbReference>
<dbReference type="Pfam" id="PF13360">
    <property type="entry name" value="PQQ_2"/>
    <property type="match status" value="2"/>
</dbReference>
<dbReference type="InterPro" id="IPR018391">
    <property type="entry name" value="PQQ_b-propeller_rpt"/>
</dbReference>
<dbReference type="Gene3D" id="3.40.50.300">
    <property type="entry name" value="P-loop containing nucleotide triphosphate hydrolases"/>
    <property type="match status" value="1"/>
</dbReference>
<dbReference type="PANTHER" id="PTHR34301">
    <property type="entry name" value="DNA-BINDING PROTEIN-RELATED"/>
    <property type="match status" value="1"/>
</dbReference>
<dbReference type="Proteomes" id="UP000215027">
    <property type="component" value="Chromosome I"/>
</dbReference>
<dbReference type="Pfam" id="PF13401">
    <property type="entry name" value="AAA_22"/>
    <property type="match status" value="1"/>
</dbReference>
<sequence length="1641" mass="180887">MGRQIGHYGRLPVAAVALAILLSLTHGQTALAQGNSRSPGYWQYATSGRLDNVVTADVDGDGIDEFLVLDENGQLSLLSADGLQQWTYQSADPVSAIGTLDSFDGRNRVSDIVLAGSNHLTLLDIAGEELWQTTIPVAAAPVAVESYDFGADGVADILLLLASGQLLVYSADGENIWQFAGQENVTDNVNPQMLVADFDGDAQDEIVVGLFTPRRFSELLYLDEETVQWRQAISRRITGLAAAPFGDRGSYIAVGTNFGRLDLYAPNGDQLWFRTVNRPITSLAFVELPNAQAIAIGTAAGSVIAYDAQGQRLWANNLAKDADRGVLALLPAGGRTAAGQVPLAAILESQADASELADILLMGNNGQTLAKLNDTDLPHLTRLIDVNGDNHHELLLARFATLQLIGLGVGDSEYIQEWEYALEAAPTAALVVDLDEDGEEEIIIGTRDGRLHSLGVDRTIHWLNAPGEAIAFLGRIRYSLSEPPRIAVVRRQRVPVDETVEDEPTASWLELREATGERLWEAVIPDRVTALALDDRLGSGESSIILGTQDGRVIAYDLDGNQRWEYQATDLAGGVRALTLINTDVAEPNAILVSGAQRIIRLTQVEAATVSADLVSFESEILAVHPVQQPGGRELSVAMAVFTQDGRVHGLNRSGIEMAQWAWPYALTGRPNLIEPSGQGAVEAFQENVTAFLVATADGGLQQLTLTDNQPSINWVLEDIGPIQAASWDDLDKDGRPDTAAFGVRDGGVWLYEQIQTHNPRRVLELPLASNAFDLALLKRTSRQSPDLLAITQNGLIRLFREEENRPPLLTHPQVEADQEQFAIGVQINDVENDSVVVQLELRDETAGTWIGLGEQQLDTGNGRLVWPGIQAPDGATRIDYRFRFSDGFYRGYVTPPPGPDVVLGAADSRMTPILAGSLGFLVLVGAVAYLRQAQTPAAQAGRFYSQLAQTPDNTLSLLEQRYATVSGSPDFLLQLANRARRAGDSNVANLADGLFLLANRPQAGLPIITRALEDVAASGQNWHTLPQRRSIYKTCQAMLEAPSITELVLVRPQFVHLLTILEERKEWSPILETLLPVLTNMRDSERVEAVEDRLVYLNQAAVRLRQVQDQLDEFAPSVERTLVRAIARRWSGLLSAEIEEQRGRAELEVSLKTKRLAPNGQTHVALEIRNTGRAAAENIIATLDENPAYHVKSAPQMIPFLPSGRARQVRFLIEPQAEERFRVGLSLTYDDRNRHDKTAAFGDMVHLLPPVREFVPIANPYLPGTPLRKDSPLFFGREELFGFIAEHAGSQSQRNVFMLVGQRRTGKTSLLLRLEDYLPPHLLPVYIDCQSLGVSSGMAALLQEFAWHIADTLDRRGMSLTVPELDVWQADPARVLQREFLPAARRLLPDDTTLLLVFDEFEAFESMVADGILPRTFFPYMRHLMQHTAGLGFVFVGTRRLEEMSADYWSVLFNIALYRKIDFLSRAAAERLICEPVAPHLIYDDLALDKILRVTAGHPYFLQLVCYTLVKQANQQKTGYVTISDVNVALDEMLRLGEVHFAYLWQRANLAERAVLAAAAHLMDRNEPLHPEEIIDYLASYSIELDPTEVTHALNALVERDVMREVTEEGKALYELQIGLVGLWVVQNKSLSKLHVHLES</sequence>
<keyword evidence="1" id="KW-0732">Signal</keyword>
<dbReference type="PANTHER" id="PTHR34301:SF8">
    <property type="entry name" value="ATPASE DOMAIN-CONTAINING PROTEIN"/>
    <property type="match status" value="1"/>
</dbReference>
<gene>
    <name evidence="4" type="ORF">CFX0092_A3641</name>
</gene>
<accession>A0A160T7B5</accession>
<dbReference type="GO" id="GO:0016887">
    <property type="term" value="F:ATP hydrolysis activity"/>
    <property type="evidence" value="ECO:0007669"/>
    <property type="project" value="InterPro"/>
</dbReference>